<dbReference type="AlphaFoldDB" id="M9LYA0"/>
<gene>
    <name evidence="2" type="ORF">PANT_18d00014</name>
</gene>
<protein>
    <submittedName>
        <fullName evidence="2">Uncharacterized protein</fullName>
    </submittedName>
</protein>
<evidence type="ECO:0000313" key="2">
    <source>
        <dbReference type="EMBL" id="GAC75689.1"/>
    </source>
</evidence>
<accession>M9LYA0</accession>
<dbReference type="Proteomes" id="UP000011976">
    <property type="component" value="Unassembled WGS sequence"/>
</dbReference>
<organism evidence="2 3">
    <name type="scientific">Pseudozyma antarctica (strain T-34)</name>
    <name type="common">Yeast</name>
    <name type="synonym">Candida antarctica</name>
    <dbReference type="NCBI Taxonomy" id="1151754"/>
    <lineage>
        <taxon>Eukaryota</taxon>
        <taxon>Fungi</taxon>
        <taxon>Dikarya</taxon>
        <taxon>Basidiomycota</taxon>
        <taxon>Ustilaginomycotina</taxon>
        <taxon>Ustilaginomycetes</taxon>
        <taxon>Ustilaginales</taxon>
        <taxon>Ustilaginaceae</taxon>
        <taxon>Moesziomyces</taxon>
    </lineage>
</organism>
<dbReference type="EMBL" id="DF196784">
    <property type="protein sequence ID" value="GAC75689.1"/>
    <property type="molecule type" value="Genomic_DNA"/>
</dbReference>
<reference evidence="3" key="1">
    <citation type="journal article" date="2013" name="Genome Announc.">
        <title>Genome sequence of the basidiomycetous yeast Pseudozyma antarctica T-34, a producer of the glycolipid biosurfactants mannosylerythritol lipids.</title>
        <authorList>
            <person name="Morita T."/>
            <person name="Koike H."/>
            <person name="Koyama Y."/>
            <person name="Hagiwara H."/>
            <person name="Ito E."/>
            <person name="Fukuoka T."/>
            <person name="Imura T."/>
            <person name="Machida M."/>
            <person name="Kitamoto D."/>
        </authorList>
    </citation>
    <scope>NUCLEOTIDE SEQUENCE [LARGE SCALE GENOMIC DNA]</scope>
    <source>
        <strain evidence="3">T-34</strain>
    </source>
</reference>
<feature type="region of interest" description="Disordered" evidence="1">
    <location>
        <begin position="30"/>
        <end position="69"/>
    </location>
</feature>
<evidence type="ECO:0000256" key="1">
    <source>
        <dbReference type="SAM" id="MobiDB-lite"/>
    </source>
</evidence>
<sequence>MACISPGDARPARVPLVDLQPIAIAACNPNSTGLHSHQHPQPPLPLSPAGAAKTHIQRPAAGLSSAKHPDAPHRRVSILLVRCLGAVLPPSSLPRPRTAPFRPPRDNVDDTHPALVLIRSNSEPQLLYPLPDRRDNISARRPVARPTRCSRSDRPAKLGILSHRLPSNHTPARITAHRHRLAPHRSHRPLYASSPATFIARDALMPPTRPL</sequence>
<name>M9LYA0_PSEA3</name>
<evidence type="ECO:0000313" key="3">
    <source>
        <dbReference type="Proteomes" id="UP000011976"/>
    </source>
</evidence>
<proteinExistence type="predicted"/>